<sequence>MQLTRAHQTGKNNKGDGAILNGAMLGQWRHFKWQDVGKSSLVQRRQKNAEESQWRHSEWRYHMAMTPFQMVLPSLSSVRGVLREKKFREGITGNKRGRGITHRESKLKRKEKEQVS</sequence>
<gene>
    <name evidence="1" type="ORF">MILVUS5_LOCUS35542</name>
</gene>
<protein>
    <submittedName>
        <fullName evidence="1">Uncharacterized protein</fullName>
    </submittedName>
</protein>
<comment type="caution">
    <text evidence="1">The sequence shown here is derived from an EMBL/GenBank/DDBJ whole genome shotgun (WGS) entry which is preliminary data.</text>
</comment>
<name>A0ACB0LTJ4_TRIPR</name>
<evidence type="ECO:0000313" key="1">
    <source>
        <dbReference type="EMBL" id="CAJ2671783.1"/>
    </source>
</evidence>
<dbReference type="EMBL" id="CASHSV030000615">
    <property type="protein sequence ID" value="CAJ2671783.1"/>
    <property type="molecule type" value="Genomic_DNA"/>
</dbReference>
<reference evidence="1" key="1">
    <citation type="submission" date="2023-10" db="EMBL/GenBank/DDBJ databases">
        <authorList>
            <person name="Rodriguez Cubillos JULIANA M."/>
            <person name="De Vega J."/>
        </authorList>
    </citation>
    <scope>NUCLEOTIDE SEQUENCE</scope>
</reference>
<evidence type="ECO:0000313" key="2">
    <source>
        <dbReference type="Proteomes" id="UP001177021"/>
    </source>
</evidence>
<proteinExistence type="predicted"/>
<organism evidence="1 2">
    <name type="scientific">Trifolium pratense</name>
    <name type="common">Red clover</name>
    <dbReference type="NCBI Taxonomy" id="57577"/>
    <lineage>
        <taxon>Eukaryota</taxon>
        <taxon>Viridiplantae</taxon>
        <taxon>Streptophyta</taxon>
        <taxon>Embryophyta</taxon>
        <taxon>Tracheophyta</taxon>
        <taxon>Spermatophyta</taxon>
        <taxon>Magnoliopsida</taxon>
        <taxon>eudicotyledons</taxon>
        <taxon>Gunneridae</taxon>
        <taxon>Pentapetalae</taxon>
        <taxon>rosids</taxon>
        <taxon>fabids</taxon>
        <taxon>Fabales</taxon>
        <taxon>Fabaceae</taxon>
        <taxon>Papilionoideae</taxon>
        <taxon>50 kb inversion clade</taxon>
        <taxon>NPAAA clade</taxon>
        <taxon>Hologalegina</taxon>
        <taxon>IRL clade</taxon>
        <taxon>Trifolieae</taxon>
        <taxon>Trifolium</taxon>
    </lineage>
</organism>
<accession>A0ACB0LTJ4</accession>
<keyword evidence="2" id="KW-1185">Reference proteome</keyword>
<dbReference type="Proteomes" id="UP001177021">
    <property type="component" value="Unassembled WGS sequence"/>
</dbReference>